<keyword evidence="3" id="KW-0436">Ligase</keyword>
<dbReference type="Proteomes" id="UP000075737">
    <property type="component" value="Unassembled WGS sequence"/>
</dbReference>
<dbReference type="Gene3D" id="3.40.50.261">
    <property type="entry name" value="Succinyl-CoA synthetase domains"/>
    <property type="match status" value="2"/>
</dbReference>
<dbReference type="InterPro" id="IPR016102">
    <property type="entry name" value="Succinyl-CoA_synth-like"/>
</dbReference>
<dbReference type="InterPro" id="IPR005811">
    <property type="entry name" value="SUCC_ACL_C"/>
</dbReference>
<sequence>MALRNSRRCNPVFRGKMVKEIVIKKNSFFDSVMLMTISREVKNIEGIKEAVVVMATDFNKETLKNVDMINDEVLEATPNDLVIAIKAENEQSIEVAKNKVEEMLTKRTQAQGSEYNPRSLEMALQMIPDLNVALISVPGIYAAEEAKKALEAGLHVMLFSDNVSLEDEIKLKNIAREKGLLMMGPDCGTAIINGVPLAFANKVKRGKIGIVGASGTGTQEVSSIITRLGGGVSQVIGTGGRDLKAEVGGIMMTMGIEALIEDDETDCIVLISKPPAKEVMERVLEKIKNTDKKVIVHFIGADLSFAEKYGLETASTLEETAFKAYEACYGKIAKLPDEEEVRIDIEKIKKSLSANQKYIRGLYSGGSLCDEAMVLMKKRFPRVYSNIALTEEEKLPSKDQSIQHTVIDMGDDEFTRGKPHPMIDYTQRVERILKEAESEEVAVILLDVVLGYGAHKDPSSELVPAIQKAREIALKKGNNIIFVISLCGTYEDPQDYRKQKEELERAGAIVTTTNKRAVEIAMAIVGD</sequence>
<comment type="caution">
    <text evidence="3">The sequence shown here is derived from an EMBL/GenBank/DDBJ whole genome shotgun (WGS) entry which is preliminary data.</text>
</comment>
<feature type="domain" description="CoA-binding" evidence="2">
    <location>
        <begin position="204"/>
        <end position="296"/>
    </location>
</feature>
<dbReference type="GO" id="GO:0009361">
    <property type="term" value="C:succinate-CoA ligase complex (ADP-forming)"/>
    <property type="evidence" value="ECO:0007669"/>
    <property type="project" value="TreeGrafter"/>
</dbReference>
<reference evidence="3 4" key="1">
    <citation type="submission" date="2015-12" db="EMBL/GenBank/DDBJ databases">
        <title>Draft genome of Thermovenabulum gondwanense isolated from a red thermophilic microbial mat colonisisng an outflow channel of a bore well.</title>
        <authorList>
            <person name="Patel B.K."/>
        </authorList>
    </citation>
    <scope>NUCLEOTIDE SEQUENCE [LARGE SCALE GENOMIC DNA]</scope>
    <source>
        <strain evidence="3 4">R270</strain>
    </source>
</reference>
<proteinExistence type="predicted"/>
<dbReference type="Pfam" id="PF02629">
    <property type="entry name" value="CoA_binding"/>
    <property type="match status" value="1"/>
</dbReference>
<dbReference type="InterPro" id="IPR036291">
    <property type="entry name" value="NAD(P)-bd_dom_sf"/>
</dbReference>
<dbReference type="PATRIC" id="fig|520767.4.peg.1163"/>
<accession>A0A161QC73</accession>
<protein>
    <submittedName>
        <fullName evidence="3">Succinyl-CoA ligase [ADP-forming] subunit alpha</fullName>
        <ecNumber evidence="3">6.2.1.5</ecNumber>
    </submittedName>
</protein>
<dbReference type="SUPFAM" id="SSF52210">
    <property type="entry name" value="Succinyl-CoA synthetase domains"/>
    <property type="match status" value="2"/>
</dbReference>
<dbReference type="GO" id="GO:0006099">
    <property type="term" value="P:tricarboxylic acid cycle"/>
    <property type="evidence" value="ECO:0007669"/>
    <property type="project" value="TreeGrafter"/>
</dbReference>
<evidence type="ECO:0000313" key="3">
    <source>
        <dbReference type="EMBL" id="KYO66819.1"/>
    </source>
</evidence>
<evidence type="ECO:0000259" key="2">
    <source>
        <dbReference type="Pfam" id="PF02629"/>
    </source>
</evidence>
<dbReference type="Pfam" id="PF00549">
    <property type="entry name" value="Ligase_CoA"/>
    <property type="match status" value="1"/>
</dbReference>
<dbReference type="EC" id="6.2.1.5" evidence="3"/>
<keyword evidence="4" id="KW-1185">Reference proteome</keyword>
<dbReference type="PANTHER" id="PTHR11117">
    <property type="entry name" value="SUCCINYL-COA LIGASE SUBUNIT ALPHA"/>
    <property type="match status" value="1"/>
</dbReference>
<feature type="domain" description="ATP-citrate synthase/succinyl-CoA ligase C-terminal" evidence="1">
    <location>
        <begin position="362"/>
        <end position="523"/>
    </location>
</feature>
<dbReference type="NCBIfam" id="NF004760">
    <property type="entry name" value="PRK06091.1"/>
    <property type="match status" value="1"/>
</dbReference>
<dbReference type="GO" id="GO:0004776">
    <property type="term" value="F:succinate-CoA ligase (GDP-forming) activity"/>
    <property type="evidence" value="ECO:0007669"/>
    <property type="project" value="TreeGrafter"/>
</dbReference>
<dbReference type="SUPFAM" id="SSF51735">
    <property type="entry name" value="NAD(P)-binding Rossmann-fold domains"/>
    <property type="match status" value="1"/>
</dbReference>
<gene>
    <name evidence="3" type="primary">sucD</name>
    <name evidence="3" type="ORF">ATZ99_10640</name>
</gene>
<evidence type="ECO:0000313" key="4">
    <source>
        <dbReference type="Proteomes" id="UP000075737"/>
    </source>
</evidence>
<organism evidence="3 4">
    <name type="scientific">Thermovenabulum gondwanense</name>
    <dbReference type="NCBI Taxonomy" id="520767"/>
    <lineage>
        <taxon>Bacteria</taxon>
        <taxon>Bacillati</taxon>
        <taxon>Bacillota</taxon>
        <taxon>Clostridia</taxon>
        <taxon>Thermosediminibacterales</taxon>
        <taxon>Thermosediminibacteraceae</taxon>
        <taxon>Thermovenabulum</taxon>
    </lineage>
</organism>
<dbReference type="EMBL" id="LOHZ01000025">
    <property type="protein sequence ID" value="KYO66819.1"/>
    <property type="molecule type" value="Genomic_DNA"/>
</dbReference>
<dbReference type="STRING" id="520767.ATZ99_10640"/>
<name>A0A161QC73_9FIRM</name>
<dbReference type="GO" id="GO:0004775">
    <property type="term" value="F:succinate-CoA ligase (ADP-forming) activity"/>
    <property type="evidence" value="ECO:0007669"/>
    <property type="project" value="UniProtKB-EC"/>
</dbReference>
<evidence type="ECO:0000259" key="1">
    <source>
        <dbReference type="Pfam" id="PF00549"/>
    </source>
</evidence>
<dbReference type="AlphaFoldDB" id="A0A161QC73"/>
<dbReference type="GO" id="GO:0005829">
    <property type="term" value="C:cytosol"/>
    <property type="evidence" value="ECO:0007669"/>
    <property type="project" value="TreeGrafter"/>
</dbReference>
<dbReference type="InterPro" id="IPR003781">
    <property type="entry name" value="CoA-bd"/>
</dbReference>
<dbReference type="PANTHER" id="PTHR11117:SF24">
    <property type="entry name" value="PROTEIN FDRA"/>
    <property type="match status" value="1"/>
</dbReference>
<dbReference type="Gene3D" id="3.40.50.720">
    <property type="entry name" value="NAD(P)-binding Rossmann-like Domain"/>
    <property type="match status" value="1"/>
</dbReference>